<evidence type="ECO:0000256" key="7">
    <source>
        <dbReference type="SAM" id="SignalP"/>
    </source>
</evidence>
<dbReference type="AlphaFoldDB" id="A0A845PXT0"/>
<dbReference type="InterPro" id="IPR001506">
    <property type="entry name" value="Peptidase_M12A"/>
</dbReference>
<evidence type="ECO:0000256" key="1">
    <source>
        <dbReference type="ARBA" id="ARBA00022670"/>
    </source>
</evidence>
<dbReference type="RefSeq" id="WP_166520005.1">
    <property type="nucleotide sequence ID" value="NZ_JAAABJ010000610.1"/>
</dbReference>
<name>A0A845PXT0_9FLAO</name>
<gene>
    <name evidence="9" type="ORF">GNY06_10270</name>
</gene>
<dbReference type="PROSITE" id="PS51257">
    <property type="entry name" value="PROKAR_LIPOPROTEIN"/>
    <property type="match status" value="1"/>
</dbReference>
<dbReference type="Pfam" id="PF01400">
    <property type="entry name" value="Astacin"/>
    <property type="match status" value="1"/>
</dbReference>
<feature type="binding site" evidence="6">
    <location>
        <position position="217"/>
    </location>
    <ligand>
        <name>Zn(2+)</name>
        <dbReference type="ChEBI" id="CHEBI:29105"/>
        <note>catalytic</note>
    </ligand>
</feature>
<feature type="signal peptide" evidence="7">
    <location>
        <begin position="1"/>
        <end position="21"/>
    </location>
</feature>
<proteinExistence type="predicted"/>
<keyword evidence="5 6" id="KW-0482">Metalloprotease</keyword>
<keyword evidence="3 6" id="KW-0378">Hydrolase</keyword>
<feature type="chain" id="PRO_5032959693" description="Peptidase M12A domain-containing protein" evidence="7">
    <location>
        <begin position="22"/>
        <end position="370"/>
    </location>
</feature>
<comment type="cofactor">
    <cofactor evidence="6">
        <name>Zn(2+)</name>
        <dbReference type="ChEBI" id="CHEBI:29105"/>
    </cofactor>
    <text evidence="6">Binds 1 zinc ion per subunit.</text>
</comment>
<evidence type="ECO:0000256" key="3">
    <source>
        <dbReference type="ARBA" id="ARBA00022801"/>
    </source>
</evidence>
<comment type="caution">
    <text evidence="6">Lacks conserved residue(s) required for the propagation of feature annotation.</text>
</comment>
<keyword evidence="4 6" id="KW-0862">Zinc</keyword>
<evidence type="ECO:0000313" key="10">
    <source>
        <dbReference type="Proteomes" id="UP000553459"/>
    </source>
</evidence>
<dbReference type="SUPFAM" id="SSF55486">
    <property type="entry name" value="Metalloproteases ('zincins'), catalytic domain"/>
    <property type="match status" value="1"/>
</dbReference>
<dbReference type="PROSITE" id="PS51864">
    <property type="entry name" value="ASTACIN"/>
    <property type="match status" value="1"/>
</dbReference>
<dbReference type="GO" id="GO:0004222">
    <property type="term" value="F:metalloendopeptidase activity"/>
    <property type="evidence" value="ECO:0007669"/>
    <property type="project" value="UniProtKB-UniRule"/>
</dbReference>
<protein>
    <recommendedName>
        <fullName evidence="8">Peptidase M12A domain-containing protein</fullName>
    </recommendedName>
</protein>
<keyword evidence="1 6" id="KW-0645">Protease</keyword>
<dbReference type="PANTHER" id="PTHR10127">
    <property type="entry name" value="DISCOIDIN, CUB, EGF, LAMININ , AND ZINC METALLOPROTEASE DOMAIN CONTAINING"/>
    <property type="match status" value="1"/>
</dbReference>
<dbReference type="InterPro" id="IPR024079">
    <property type="entry name" value="MetalloPept_cat_dom_sf"/>
</dbReference>
<reference evidence="9 10" key="1">
    <citation type="submission" date="2019-11" db="EMBL/GenBank/DDBJ databases">
        <title>Characterization of Elizabethkingia argenteiflava sp. nov., isolated from inner surface of Soybean Pods.</title>
        <authorList>
            <person name="Mo S."/>
        </authorList>
    </citation>
    <scope>NUCLEOTIDE SEQUENCE [LARGE SCALE GENOMIC DNA]</scope>
    <source>
        <strain evidence="9 10">YB22</strain>
    </source>
</reference>
<dbReference type="PANTHER" id="PTHR10127:SF780">
    <property type="entry name" value="METALLOENDOPEPTIDASE"/>
    <property type="match status" value="1"/>
</dbReference>
<evidence type="ECO:0000256" key="4">
    <source>
        <dbReference type="ARBA" id="ARBA00022833"/>
    </source>
</evidence>
<dbReference type="GO" id="GO:0006508">
    <property type="term" value="P:proteolysis"/>
    <property type="evidence" value="ECO:0007669"/>
    <property type="project" value="UniProtKB-KW"/>
</dbReference>
<dbReference type="Proteomes" id="UP000553459">
    <property type="component" value="Unassembled WGS sequence"/>
</dbReference>
<keyword evidence="10" id="KW-1185">Reference proteome</keyword>
<dbReference type="PRINTS" id="PR00480">
    <property type="entry name" value="ASTACIN"/>
</dbReference>
<dbReference type="GO" id="GO:0008270">
    <property type="term" value="F:zinc ion binding"/>
    <property type="evidence" value="ECO:0007669"/>
    <property type="project" value="UniProtKB-UniRule"/>
</dbReference>
<feature type="active site" evidence="6">
    <location>
        <position position="218"/>
    </location>
</feature>
<evidence type="ECO:0000256" key="2">
    <source>
        <dbReference type="ARBA" id="ARBA00022723"/>
    </source>
</evidence>
<keyword evidence="2 6" id="KW-0479">Metal-binding</keyword>
<keyword evidence="7" id="KW-0732">Signal</keyword>
<evidence type="ECO:0000256" key="6">
    <source>
        <dbReference type="PROSITE-ProRule" id="PRU01211"/>
    </source>
</evidence>
<accession>A0A845PXT0</accession>
<evidence type="ECO:0000313" key="9">
    <source>
        <dbReference type="EMBL" id="NAW51741.1"/>
    </source>
</evidence>
<comment type="caution">
    <text evidence="9">The sequence shown here is derived from an EMBL/GenBank/DDBJ whole genome shotgun (WGS) entry which is preliminary data.</text>
</comment>
<evidence type="ECO:0000256" key="5">
    <source>
        <dbReference type="ARBA" id="ARBA00023049"/>
    </source>
</evidence>
<feature type="domain" description="Peptidase M12A" evidence="8">
    <location>
        <begin position="117"/>
        <end position="320"/>
    </location>
</feature>
<feature type="binding site" evidence="6">
    <location>
        <position position="221"/>
    </location>
    <ligand>
        <name>Zn(2+)</name>
        <dbReference type="ChEBI" id="CHEBI:29105"/>
        <note>catalytic</note>
    </ligand>
</feature>
<feature type="binding site" evidence="6">
    <location>
        <position position="227"/>
    </location>
    <ligand>
        <name>Zn(2+)</name>
        <dbReference type="ChEBI" id="CHEBI:29105"/>
        <note>catalytic</note>
    </ligand>
</feature>
<organism evidence="9 10">
    <name type="scientific">Elizabethkingia argenteiflava</name>
    <dbReference type="NCBI Taxonomy" id="2681556"/>
    <lineage>
        <taxon>Bacteria</taxon>
        <taxon>Pseudomonadati</taxon>
        <taxon>Bacteroidota</taxon>
        <taxon>Flavobacteriia</taxon>
        <taxon>Flavobacteriales</taxon>
        <taxon>Weeksellaceae</taxon>
        <taxon>Elizabethkingia</taxon>
    </lineage>
</organism>
<evidence type="ECO:0000259" key="8">
    <source>
        <dbReference type="PROSITE" id="PS51864"/>
    </source>
</evidence>
<dbReference type="EMBL" id="JAAABJ010000610">
    <property type="protein sequence ID" value="NAW51741.1"/>
    <property type="molecule type" value="Genomic_DNA"/>
</dbReference>
<sequence>MKKNVKLVLLLSVSLFLSSCSREETETNSVTNTSERGKILIQTPSGATLEKVGDDYIWLGDILLSPSQVKEVSSKGYFSGLLLKGDKKNPATYVDPNTHLPIAIQGQKASTKAGDPKAAVGIYPRGNNQWGLVRYVLAPNLTQDRHRIINEAMAHWQAHTNVRFYNMTGQSTRRPDGSSHDYIEFVNANVNNSYVGRIGGRQVLNLAQNQDAATAIHEIGHAVGLFHEQSAPNRDDFMNINWGNLRREVWHNFDKVSPATLFEAVDYSSIMMYSSYISDPAFVYNPNIPVMTRKDGSTWGSTRVLSMSDRVLANHLYLPYIPRSDSYRELDDIVYKPDNTIMSSTERLALQAKLNNGNPIPPLGGRVHVN</sequence>
<dbReference type="SMART" id="SM00235">
    <property type="entry name" value="ZnMc"/>
    <property type="match status" value="1"/>
</dbReference>
<dbReference type="InterPro" id="IPR006026">
    <property type="entry name" value="Peptidase_Metallo"/>
</dbReference>
<dbReference type="Gene3D" id="3.40.390.10">
    <property type="entry name" value="Collagenase (Catalytic Domain)"/>
    <property type="match status" value="1"/>
</dbReference>